<evidence type="ECO:0000256" key="5">
    <source>
        <dbReference type="ARBA" id="ARBA00023186"/>
    </source>
</evidence>
<dbReference type="Gene3D" id="2.60.260.20">
    <property type="entry name" value="Urease metallochaperone UreE, N-terminal domain"/>
    <property type="match status" value="2"/>
</dbReference>
<dbReference type="Pfam" id="PF00684">
    <property type="entry name" value="DnaJ_CXXCXGXG"/>
    <property type="match status" value="1"/>
</dbReference>
<evidence type="ECO:0000313" key="13">
    <source>
        <dbReference type="EMBL" id="OGG03615.1"/>
    </source>
</evidence>
<feature type="domain" description="CR-type" evidence="12">
    <location>
        <begin position="143"/>
        <end position="224"/>
    </location>
</feature>
<evidence type="ECO:0000256" key="9">
    <source>
        <dbReference type="HAMAP-Rule" id="MF_01152"/>
    </source>
</evidence>
<dbReference type="PANTHER" id="PTHR43096">
    <property type="entry name" value="DNAJ HOMOLOG 1, MITOCHONDRIAL-RELATED"/>
    <property type="match status" value="1"/>
</dbReference>
<keyword evidence="1 9" id="KW-0479">Metal-binding</keyword>
<comment type="similarity">
    <text evidence="7 9">Belongs to the DnaJ family.</text>
</comment>
<dbReference type="GO" id="GO:0005524">
    <property type="term" value="F:ATP binding"/>
    <property type="evidence" value="ECO:0007669"/>
    <property type="project" value="InterPro"/>
</dbReference>
<evidence type="ECO:0000256" key="7">
    <source>
        <dbReference type="ARBA" id="ARBA00061004"/>
    </source>
</evidence>
<dbReference type="SUPFAM" id="SSF46565">
    <property type="entry name" value="Chaperone J-domain"/>
    <property type="match status" value="1"/>
</dbReference>
<keyword evidence="3 9" id="KW-0863">Zinc-finger</keyword>
<evidence type="ECO:0000256" key="1">
    <source>
        <dbReference type="ARBA" id="ARBA00022723"/>
    </source>
</evidence>
<keyword evidence="2 9" id="KW-0677">Repeat</keyword>
<feature type="binding site" evidence="9">
    <location>
        <position position="198"/>
    </location>
    <ligand>
        <name>Zn(2+)</name>
        <dbReference type="ChEBI" id="CHEBI:29105"/>
        <label>2</label>
    </ligand>
</feature>
<dbReference type="Pfam" id="PF00226">
    <property type="entry name" value="DnaJ"/>
    <property type="match status" value="1"/>
</dbReference>
<keyword evidence="9" id="KW-0346">Stress response</keyword>
<dbReference type="GO" id="GO:0042026">
    <property type="term" value="P:protein refolding"/>
    <property type="evidence" value="ECO:0007669"/>
    <property type="project" value="TreeGrafter"/>
</dbReference>
<dbReference type="Gene3D" id="1.10.287.110">
    <property type="entry name" value="DnaJ domain"/>
    <property type="match status" value="1"/>
</dbReference>
<feature type="binding site" evidence="9">
    <location>
        <position position="172"/>
    </location>
    <ligand>
        <name>Zn(2+)</name>
        <dbReference type="ChEBI" id="CHEBI:29105"/>
        <label>2</label>
    </ligand>
</feature>
<comment type="function">
    <text evidence="6 9">Participates actively in the response to hyperosmotic and heat shock by preventing the aggregation of stress-denatured proteins and by disaggregating proteins, also in an autonomous, DnaK-independent fashion. Unfolded proteins bind initially to DnaJ; upon interaction with the DnaJ-bound protein, DnaK hydrolyzes its bound ATP, resulting in the formation of a stable complex. GrpE releases ADP from DnaK; ATP binding to DnaK triggers the release of the substrate protein, thus completing the reaction cycle. Several rounds of ATP-dependent interactions between DnaJ, DnaK and GrpE are required for fully efficient folding. Also involved, together with DnaK and GrpE, in the DNA replication of plasmids through activation of initiation proteins.</text>
</comment>
<dbReference type="FunFam" id="1.10.287.110:FF:000034">
    <property type="entry name" value="Chaperone protein DnaJ"/>
    <property type="match status" value="1"/>
</dbReference>
<dbReference type="InterPro" id="IPR018253">
    <property type="entry name" value="DnaJ_domain_CS"/>
</dbReference>
<evidence type="ECO:0000259" key="11">
    <source>
        <dbReference type="PROSITE" id="PS50076"/>
    </source>
</evidence>
<dbReference type="InterPro" id="IPR012724">
    <property type="entry name" value="DnaJ"/>
</dbReference>
<feature type="repeat" description="CXXCXGXG motif" evidence="9">
    <location>
        <begin position="198"/>
        <end position="205"/>
    </location>
</feature>
<dbReference type="SMART" id="SM00271">
    <property type="entry name" value="DnaJ"/>
    <property type="match status" value="1"/>
</dbReference>
<feature type="zinc finger region" description="CR-type" evidence="10">
    <location>
        <begin position="143"/>
        <end position="224"/>
    </location>
</feature>
<evidence type="ECO:0000313" key="14">
    <source>
        <dbReference type="Proteomes" id="UP000179129"/>
    </source>
</evidence>
<dbReference type="FunFam" id="2.10.230.10:FF:000002">
    <property type="entry name" value="Molecular chaperone DnaJ"/>
    <property type="match status" value="1"/>
</dbReference>
<evidence type="ECO:0000256" key="10">
    <source>
        <dbReference type="PROSITE-ProRule" id="PRU00546"/>
    </source>
</evidence>
<dbReference type="InterPro" id="IPR001623">
    <property type="entry name" value="DnaJ_domain"/>
</dbReference>
<comment type="domain">
    <text evidence="9">The J domain is necessary and sufficient to stimulate DnaK ATPase activity. Zinc center 1 plays an important role in the autonomous, DnaK-independent chaperone activity of DnaJ. Zinc center 2 is essential for interaction with DnaK and for DnaJ activity.</text>
</comment>
<dbReference type="PROSITE" id="PS51188">
    <property type="entry name" value="ZF_CR"/>
    <property type="match status" value="1"/>
</dbReference>
<keyword evidence="4 9" id="KW-0862">Zinc</keyword>
<dbReference type="InterPro" id="IPR002939">
    <property type="entry name" value="DnaJ_C"/>
</dbReference>
<dbReference type="FunFam" id="2.60.260.20:FF:000005">
    <property type="entry name" value="Chaperone protein dnaJ 1, mitochondrial"/>
    <property type="match status" value="1"/>
</dbReference>
<dbReference type="AlphaFoldDB" id="A0A1F5YU28"/>
<dbReference type="CDD" id="cd10747">
    <property type="entry name" value="DnaJ_C"/>
    <property type="match status" value="1"/>
</dbReference>
<feature type="binding site" evidence="9">
    <location>
        <position position="201"/>
    </location>
    <ligand>
        <name>Zn(2+)</name>
        <dbReference type="ChEBI" id="CHEBI:29105"/>
        <label>2</label>
    </ligand>
</feature>
<dbReference type="EMBL" id="MFIX01000139">
    <property type="protein sequence ID" value="OGG03615.1"/>
    <property type="molecule type" value="Genomic_DNA"/>
</dbReference>
<name>A0A1F5YU28_9BACT</name>
<dbReference type="CDD" id="cd10719">
    <property type="entry name" value="DnaJ_zf"/>
    <property type="match status" value="1"/>
</dbReference>
<evidence type="ECO:0000259" key="12">
    <source>
        <dbReference type="PROSITE" id="PS51188"/>
    </source>
</evidence>
<feature type="repeat" description="CXXCXGXG motif" evidence="9">
    <location>
        <begin position="212"/>
        <end position="219"/>
    </location>
</feature>
<keyword evidence="9" id="KW-0963">Cytoplasm</keyword>
<dbReference type="CDD" id="cd06257">
    <property type="entry name" value="DnaJ"/>
    <property type="match status" value="1"/>
</dbReference>
<feature type="binding site" evidence="9">
    <location>
        <position position="212"/>
    </location>
    <ligand>
        <name>Zn(2+)</name>
        <dbReference type="ChEBI" id="CHEBI:29105"/>
        <label>1</label>
    </ligand>
</feature>
<comment type="subunit">
    <text evidence="9">Homodimer.</text>
</comment>
<feature type="domain" description="J" evidence="11">
    <location>
        <begin position="5"/>
        <end position="70"/>
    </location>
</feature>
<comment type="subcellular location">
    <subcellularLocation>
        <location evidence="9">Cytoplasm</location>
    </subcellularLocation>
</comment>
<evidence type="ECO:0000256" key="8">
    <source>
        <dbReference type="ARBA" id="ARBA00067609"/>
    </source>
</evidence>
<organism evidence="13 14">
    <name type="scientific">Candidatus Glassbacteria bacterium RIFCSPLOWO2_12_FULL_58_11</name>
    <dbReference type="NCBI Taxonomy" id="1817867"/>
    <lineage>
        <taxon>Bacteria</taxon>
        <taxon>Candidatus Glassiibacteriota</taxon>
    </lineage>
</organism>
<dbReference type="STRING" id="1817867.A3F83_11780"/>
<comment type="caution">
    <text evidence="13">The sequence shown here is derived from an EMBL/GenBank/DDBJ whole genome shotgun (WGS) entry which is preliminary data.</text>
</comment>
<keyword evidence="9" id="KW-0235">DNA replication</keyword>
<comment type="cofactor">
    <cofactor evidence="9">
        <name>Zn(2+)</name>
        <dbReference type="ChEBI" id="CHEBI:29105"/>
    </cofactor>
    <text evidence="9">Binds 2 Zn(2+) ions per monomer.</text>
</comment>
<sequence>MSKRDYYEVLGVSRDASQEEIKKAYRKLAVKYHPDKNPGDAQAEEKFKEVSEAYEMLHDVQKRAKYDRYGHTGAYAAAGGAGYGGDYSFDLNDALNAFMRDFGGFGLEDLFGDSRRTRGRSRSNRGEDLQVRLLLTLQEVAEGVEKTLKINMHQDCAECRGTGSRSGKRSTCPDCNGTGQVRSVQRTFIGQFVSVGACARCHGSGEVIQDKCASCGGEGRVKKDRTIKVKIPAGVTTGNYLTLRGQGNAGLRNGSRGDLIVLIEVKEDETFERHDDDVLFDLPISFSQAALGAELEVPTLAGKARVTIPPGTQTGKILRMRSKGIPHLNSSGRGDQLVRLTVWTPTSLSVEERELFENLSKIESQSPPAAGRGFWKRMKEAFSA</sequence>
<evidence type="ECO:0000256" key="2">
    <source>
        <dbReference type="ARBA" id="ARBA00022737"/>
    </source>
</evidence>
<dbReference type="InterPro" id="IPR008971">
    <property type="entry name" value="HSP40/DnaJ_pept-bd"/>
</dbReference>
<evidence type="ECO:0000256" key="3">
    <source>
        <dbReference type="ARBA" id="ARBA00022771"/>
    </source>
</evidence>
<dbReference type="PRINTS" id="PR00625">
    <property type="entry name" value="JDOMAIN"/>
</dbReference>
<feature type="binding site" evidence="9">
    <location>
        <position position="175"/>
    </location>
    <ligand>
        <name>Zn(2+)</name>
        <dbReference type="ChEBI" id="CHEBI:29105"/>
        <label>2</label>
    </ligand>
</feature>
<feature type="repeat" description="CXXCXGXG motif" evidence="9">
    <location>
        <begin position="156"/>
        <end position="163"/>
    </location>
</feature>
<dbReference type="NCBIfam" id="NF008035">
    <property type="entry name" value="PRK10767.1"/>
    <property type="match status" value="1"/>
</dbReference>
<feature type="binding site" evidence="9">
    <location>
        <position position="215"/>
    </location>
    <ligand>
        <name>Zn(2+)</name>
        <dbReference type="ChEBI" id="CHEBI:29105"/>
        <label>1</label>
    </ligand>
</feature>
<proteinExistence type="inferred from homology"/>
<dbReference type="GO" id="GO:0006260">
    <property type="term" value="P:DNA replication"/>
    <property type="evidence" value="ECO:0007669"/>
    <property type="project" value="UniProtKB-KW"/>
</dbReference>
<dbReference type="GO" id="GO:0051082">
    <property type="term" value="F:unfolded protein binding"/>
    <property type="evidence" value="ECO:0007669"/>
    <property type="project" value="UniProtKB-UniRule"/>
</dbReference>
<dbReference type="Pfam" id="PF01556">
    <property type="entry name" value="DnaJ_C"/>
    <property type="match status" value="1"/>
</dbReference>
<dbReference type="HAMAP" id="MF_01152">
    <property type="entry name" value="DnaJ"/>
    <property type="match status" value="1"/>
</dbReference>
<protein>
    <recommendedName>
        <fullName evidence="8 9">Chaperone protein DnaJ</fullName>
    </recommendedName>
</protein>
<dbReference type="InterPro" id="IPR036410">
    <property type="entry name" value="HSP_DnaJ_Cys-rich_dom_sf"/>
</dbReference>
<gene>
    <name evidence="9" type="primary">dnaJ</name>
    <name evidence="13" type="ORF">A3F83_11780</name>
</gene>
<dbReference type="PROSITE" id="PS00636">
    <property type="entry name" value="DNAJ_1"/>
    <property type="match status" value="1"/>
</dbReference>
<dbReference type="GO" id="GO:0031072">
    <property type="term" value="F:heat shock protein binding"/>
    <property type="evidence" value="ECO:0007669"/>
    <property type="project" value="InterPro"/>
</dbReference>
<dbReference type="InterPro" id="IPR036869">
    <property type="entry name" value="J_dom_sf"/>
</dbReference>
<dbReference type="GO" id="GO:0005737">
    <property type="term" value="C:cytoplasm"/>
    <property type="evidence" value="ECO:0007669"/>
    <property type="project" value="UniProtKB-SubCell"/>
</dbReference>
<keyword evidence="5 9" id="KW-0143">Chaperone</keyword>
<dbReference type="NCBIfam" id="TIGR02349">
    <property type="entry name" value="DnaJ_bact"/>
    <property type="match status" value="1"/>
</dbReference>
<dbReference type="GO" id="GO:0009408">
    <property type="term" value="P:response to heat"/>
    <property type="evidence" value="ECO:0007669"/>
    <property type="project" value="InterPro"/>
</dbReference>
<feature type="binding site" evidence="9">
    <location>
        <position position="156"/>
    </location>
    <ligand>
        <name>Zn(2+)</name>
        <dbReference type="ChEBI" id="CHEBI:29105"/>
        <label>1</label>
    </ligand>
</feature>
<feature type="repeat" description="CXXCXGXG motif" evidence="9">
    <location>
        <begin position="172"/>
        <end position="179"/>
    </location>
</feature>
<dbReference type="PANTHER" id="PTHR43096:SF52">
    <property type="entry name" value="DNAJ HOMOLOG 1, MITOCHONDRIAL-RELATED"/>
    <property type="match status" value="1"/>
</dbReference>
<evidence type="ECO:0000256" key="6">
    <source>
        <dbReference type="ARBA" id="ARBA00053423"/>
    </source>
</evidence>
<dbReference type="GO" id="GO:0008270">
    <property type="term" value="F:zinc ion binding"/>
    <property type="evidence" value="ECO:0007669"/>
    <property type="project" value="UniProtKB-UniRule"/>
</dbReference>
<evidence type="ECO:0000256" key="4">
    <source>
        <dbReference type="ARBA" id="ARBA00022833"/>
    </source>
</evidence>
<dbReference type="SUPFAM" id="SSF57938">
    <property type="entry name" value="DnaJ/Hsp40 cysteine-rich domain"/>
    <property type="match status" value="1"/>
</dbReference>
<reference evidence="13 14" key="1">
    <citation type="journal article" date="2016" name="Nat. Commun.">
        <title>Thousands of microbial genomes shed light on interconnected biogeochemical processes in an aquifer system.</title>
        <authorList>
            <person name="Anantharaman K."/>
            <person name="Brown C.T."/>
            <person name="Hug L.A."/>
            <person name="Sharon I."/>
            <person name="Castelle C.J."/>
            <person name="Probst A.J."/>
            <person name="Thomas B.C."/>
            <person name="Singh A."/>
            <person name="Wilkins M.J."/>
            <person name="Karaoz U."/>
            <person name="Brodie E.L."/>
            <person name="Williams K.H."/>
            <person name="Hubbard S.S."/>
            <person name="Banfield J.F."/>
        </authorList>
    </citation>
    <scope>NUCLEOTIDE SEQUENCE [LARGE SCALE GENOMIC DNA]</scope>
</reference>
<dbReference type="InterPro" id="IPR001305">
    <property type="entry name" value="HSP_DnaJ_Cys-rich_dom"/>
</dbReference>
<feature type="binding site" evidence="9">
    <location>
        <position position="159"/>
    </location>
    <ligand>
        <name>Zn(2+)</name>
        <dbReference type="ChEBI" id="CHEBI:29105"/>
        <label>1</label>
    </ligand>
</feature>
<dbReference type="PROSITE" id="PS50076">
    <property type="entry name" value="DNAJ_2"/>
    <property type="match status" value="1"/>
</dbReference>
<dbReference type="Gene3D" id="6.20.20.10">
    <property type="match status" value="2"/>
</dbReference>
<dbReference type="SUPFAM" id="SSF49493">
    <property type="entry name" value="HSP40/DnaJ peptide-binding domain"/>
    <property type="match status" value="2"/>
</dbReference>
<dbReference type="Proteomes" id="UP000179129">
    <property type="component" value="Unassembled WGS sequence"/>
</dbReference>
<accession>A0A1F5YU28</accession>